<proteinExistence type="predicted"/>
<feature type="region of interest" description="Disordered" evidence="1">
    <location>
        <begin position="1"/>
        <end position="41"/>
    </location>
</feature>
<name>A0A0A9BH26_ARUDO</name>
<evidence type="ECO:0000256" key="1">
    <source>
        <dbReference type="SAM" id="MobiDB-lite"/>
    </source>
</evidence>
<evidence type="ECO:0000313" key="2">
    <source>
        <dbReference type="EMBL" id="JAD62611.1"/>
    </source>
</evidence>
<feature type="compositionally biased region" description="Low complexity" evidence="1">
    <location>
        <begin position="16"/>
        <end position="35"/>
    </location>
</feature>
<dbReference type="EMBL" id="GBRH01235284">
    <property type="protein sequence ID" value="JAD62611.1"/>
    <property type="molecule type" value="Transcribed_RNA"/>
</dbReference>
<reference evidence="2" key="2">
    <citation type="journal article" date="2015" name="Data Brief">
        <title>Shoot transcriptome of the giant reed, Arundo donax.</title>
        <authorList>
            <person name="Barrero R.A."/>
            <person name="Guerrero F.D."/>
            <person name="Moolhuijzen P."/>
            <person name="Goolsby J.A."/>
            <person name="Tidwell J."/>
            <person name="Bellgard S.E."/>
            <person name="Bellgard M.I."/>
        </authorList>
    </citation>
    <scope>NUCLEOTIDE SEQUENCE</scope>
    <source>
        <tissue evidence="2">Shoot tissue taken approximately 20 cm above the soil surface</tissue>
    </source>
</reference>
<feature type="region of interest" description="Disordered" evidence="1">
    <location>
        <begin position="71"/>
        <end position="92"/>
    </location>
</feature>
<sequence>MPCTAPLWPGSPPCLTTRSRSPRARVPAPAMRTTPCPLQRSSVVPQCAHRGGRASPVTSCPVHACSRSTSAHRTMAMAGPSATSTPTPPWTP</sequence>
<organism evidence="2">
    <name type="scientific">Arundo donax</name>
    <name type="common">Giant reed</name>
    <name type="synonym">Donax arundinaceus</name>
    <dbReference type="NCBI Taxonomy" id="35708"/>
    <lineage>
        <taxon>Eukaryota</taxon>
        <taxon>Viridiplantae</taxon>
        <taxon>Streptophyta</taxon>
        <taxon>Embryophyta</taxon>
        <taxon>Tracheophyta</taxon>
        <taxon>Spermatophyta</taxon>
        <taxon>Magnoliopsida</taxon>
        <taxon>Liliopsida</taxon>
        <taxon>Poales</taxon>
        <taxon>Poaceae</taxon>
        <taxon>PACMAD clade</taxon>
        <taxon>Arundinoideae</taxon>
        <taxon>Arundineae</taxon>
        <taxon>Arundo</taxon>
    </lineage>
</organism>
<protein>
    <submittedName>
        <fullName evidence="2">Uncharacterized protein</fullName>
    </submittedName>
</protein>
<accession>A0A0A9BH26</accession>
<reference evidence="2" key="1">
    <citation type="submission" date="2014-09" db="EMBL/GenBank/DDBJ databases">
        <authorList>
            <person name="Magalhaes I.L.F."/>
            <person name="Oliveira U."/>
            <person name="Santos F.R."/>
            <person name="Vidigal T.H.D.A."/>
            <person name="Brescovit A.D."/>
            <person name="Santos A.J."/>
        </authorList>
    </citation>
    <scope>NUCLEOTIDE SEQUENCE</scope>
    <source>
        <tissue evidence="2">Shoot tissue taken approximately 20 cm above the soil surface</tissue>
    </source>
</reference>
<dbReference type="AlphaFoldDB" id="A0A0A9BH26"/>